<evidence type="ECO:0000313" key="2">
    <source>
        <dbReference type="Proteomes" id="UP000037393"/>
    </source>
</evidence>
<sequence>MVNDAVAEKLEKAGLWRRAAARWLEVMDLCDTDAQREWVSQKRRQCYSNIEQPVAEQLNISALSRAATQAQDKMGIRQPGGSAFRIKAQKNKV</sequence>
<accession>A0A0L0GVS4</accession>
<dbReference type="EMBL" id="JNGI01000067">
    <property type="protein sequence ID" value="KNC92904.1"/>
    <property type="molecule type" value="Genomic_DNA"/>
</dbReference>
<dbReference type="OrthoDB" id="6630580at2"/>
<name>A0A0L0GVS4_9ENTR</name>
<reference evidence="1 2" key="1">
    <citation type="journal article" date="2015" name="Appl. Environ. Microbiol.">
        <title>The Enterobacterium Trabulsiella odontotermitis Presents Novel Adaptations Related to Its Association with Fungus-Growing Termites.</title>
        <authorList>
            <person name="Sapountzis P."/>
            <person name="Gruntjes T."/>
            <person name="Otani S."/>
            <person name="Estevez J."/>
            <person name="da Costa R.R."/>
            <person name="Plunkett G.3rd."/>
            <person name="Perna N.T."/>
            <person name="Poulsen M."/>
        </authorList>
    </citation>
    <scope>NUCLEOTIDE SEQUENCE [LARGE SCALE GENOMIC DNA]</scope>
    <source>
        <strain evidence="1 2">12</strain>
    </source>
</reference>
<dbReference type="Proteomes" id="UP000037393">
    <property type="component" value="Unassembled WGS sequence"/>
</dbReference>
<dbReference type="PATRIC" id="fig|379893.4.peg.4353"/>
<evidence type="ECO:0000313" key="1">
    <source>
        <dbReference type="EMBL" id="KNC92904.1"/>
    </source>
</evidence>
<dbReference type="InterPro" id="IPR024684">
    <property type="entry name" value="Tscrpt_act_PerC/SfV_Orf40"/>
</dbReference>
<organism evidence="1 2">
    <name type="scientific">Trabulsiella odontotermitis</name>
    <dbReference type="NCBI Taxonomy" id="379893"/>
    <lineage>
        <taxon>Bacteria</taxon>
        <taxon>Pseudomonadati</taxon>
        <taxon>Pseudomonadota</taxon>
        <taxon>Gammaproteobacteria</taxon>
        <taxon>Enterobacterales</taxon>
        <taxon>Enterobacteriaceae</taxon>
        <taxon>Trabulsiella</taxon>
    </lineage>
</organism>
<proteinExistence type="predicted"/>
<dbReference type="Pfam" id="PF06069">
    <property type="entry name" value="PerC"/>
    <property type="match status" value="1"/>
</dbReference>
<gene>
    <name evidence="1" type="ORF">GM31_21465</name>
</gene>
<keyword evidence="2" id="KW-1185">Reference proteome</keyword>
<comment type="caution">
    <text evidence="1">The sequence shown here is derived from an EMBL/GenBank/DDBJ whole genome shotgun (WGS) entry which is preliminary data.</text>
</comment>
<dbReference type="RefSeq" id="WP_049857270.1">
    <property type="nucleotide sequence ID" value="NZ_JNGI01000067.1"/>
</dbReference>
<protein>
    <submittedName>
        <fullName evidence="1">Uncharacterized protein</fullName>
    </submittedName>
</protein>
<dbReference type="AlphaFoldDB" id="A0A0L0GVS4"/>